<dbReference type="AlphaFoldDB" id="A0AA96WFV9"/>
<evidence type="ECO:0000256" key="2">
    <source>
        <dbReference type="ARBA" id="ARBA00005992"/>
    </source>
</evidence>
<keyword evidence="7 9" id="KW-0573">Peptidoglycan synthesis</keyword>
<dbReference type="GO" id="GO:0008360">
    <property type="term" value="P:regulation of cell shape"/>
    <property type="evidence" value="ECO:0007669"/>
    <property type="project" value="UniProtKB-UniRule"/>
</dbReference>
<dbReference type="RefSeq" id="WP_316430235.1">
    <property type="nucleotide sequence ID" value="NZ_CP053586.1"/>
</dbReference>
<evidence type="ECO:0000259" key="11">
    <source>
        <dbReference type="PROSITE" id="PS52029"/>
    </source>
</evidence>
<evidence type="ECO:0000256" key="5">
    <source>
        <dbReference type="ARBA" id="ARBA00022801"/>
    </source>
</evidence>
<dbReference type="CDD" id="cd16913">
    <property type="entry name" value="YkuD_like"/>
    <property type="match status" value="1"/>
</dbReference>
<evidence type="ECO:0000313" key="12">
    <source>
        <dbReference type="EMBL" id="WNZ24433.1"/>
    </source>
</evidence>
<keyword evidence="8 9" id="KW-0961">Cell wall biogenesis/degradation</keyword>
<keyword evidence="4" id="KW-0808">Transferase</keyword>
<dbReference type="GO" id="GO:0016757">
    <property type="term" value="F:glycosyltransferase activity"/>
    <property type="evidence" value="ECO:0007669"/>
    <property type="project" value="UniProtKB-KW"/>
</dbReference>
<name>A0AA96WFV9_9CYAN</name>
<dbReference type="Pfam" id="PF03734">
    <property type="entry name" value="YkuD"/>
    <property type="match status" value="1"/>
</dbReference>
<feature type="domain" description="L,D-TPase catalytic" evidence="11">
    <location>
        <begin position="88"/>
        <end position="213"/>
    </location>
</feature>
<dbReference type="PANTHER" id="PTHR30582:SF24">
    <property type="entry name" value="L,D-TRANSPEPTIDASE ERFK_SRFK-RELATED"/>
    <property type="match status" value="1"/>
</dbReference>
<keyword evidence="6 9" id="KW-0133">Cell shape</keyword>
<feature type="active site" description="Nucleophile" evidence="9">
    <location>
        <position position="189"/>
    </location>
</feature>
<organism evidence="12">
    <name type="scientific">Leptolyngbya sp. NK1-12</name>
    <dbReference type="NCBI Taxonomy" id="2547451"/>
    <lineage>
        <taxon>Bacteria</taxon>
        <taxon>Bacillati</taxon>
        <taxon>Cyanobacteriota</taxon>
        <taxon>Cyanophyceae</taxon>
        <taxon>Leptolyngbyales</taxon>
        <taxon>Leptolyngbyaceae</taxon>
        <taxon>Leptolyngbya group</taxon>
        <taxon>Leptolyngbya</taxon>
    </lineage>
</organism>
<sequence length="214" mass="23285">MTERCARLPDYLPLSLCLSALSSFVALGLSQPAFGQTPAYGQTPPLELPSAPAWPPAPQPRIVAPNPVIPTLPGLGDFSRYEPQDQTVYVVLRLGQRKVYVYQGQKVVASYPVAIGRPEFPTPTGEFKVFEMIVNPAWQSPWTGEIEPPGIDGSLGLRWIGFAEMSNGVIGFHGTPNVASIGRAASHGCVRMRNEDIVKMYELIKVGTLVRVEP</sequence>
<dbReference type="GO" id="GO:0018104">
    <property type="term" value="P:peptidoglycan-protein cross-linking"/>
    <property type="evidence" value="ECO:0007669"/>
    <property type="project" value="TreeGrafter"/>
</dbReference>
<evidence type="ECO:0000256" key="6">
    <source>
        <dbReference type="ARBA" id="ARBA00022960"/>
    </source>
</evidence>
<proteinExistence type="inferred from homology"/>
<dbReference type="InterPro" id="IPR050979">
    <property type="entry name" value="LD-transpeptidase"/>
</dbReference>
<dbReference type="GO" id="GO:0071972">
    <property type="term" value="F:peptidoglycan L,D-transpeptidase activity"/>
    <property type="evidence" value="ECO:0007669"/>
    <property type="project" value="TreeGrafter"/>
</dbReference>
<evidence type="ECO:0000256" key="3">
    <source>
        <dbReference type="ARBA" id="ARBA00022676"/>
    </source>
</evidence>
<dbReference type="GO" id="GO:0071555">
    <property type="term" value="P:cell wall organization"/>
    <property type="evidence" value="ECO:0007669"/>
    <property type="project" value="UniProtKB-UniRule"/>
</dbReference>
<evidence type="ECO:0000256" key="10">
    <source>
        <dbReference type="SAM" id="SignalP"/>
    </source>
</evidence>
<dbReference type="GO" id="GO:0005576">
    <property type="term" value="C:extracellular region"/>
    <property type="evidence" value="ECO:0007669"/>
    <property type="project" value="TreeGrafter"/>
</dbReference>
<dbReference type="PANTHER" id="PTHR30582">
    <property type="entry name" value="L,D-TRANSPEPTIDASE"/>
    <property type="match status" value="1"/>
</dbReference>
<comment type="pathway">
    <text evidence="1 9">Cell wall biogenesis; peptidoglycan biosynthesis.</text>
</comment>
<evidence type="ECO:0000256" key="4">
    <source>
        <dbReference type="ARBA" id="ARBA00022679"/>
    </source>
</evidence>
<evidence type="ECO:0000256" key="8">
    <source>
        <dbReference type="ARBA" id="ARBA00023316"/>
    </source>
</evidence>
<dbReference type="SUPFAM" id="SSF141523">
    <property type="entry name" value="L,D-transpeptidase catalytic domain-like"/>
    <property type="match status" value="1"/>
</dbReference>
<keyword evidence="10" id="KW-0732">Signal</keyword>
<dbReference type="Gene3D" id="2.40.440.10">
    <property type="entry name" value="L,D-transpeptidase catalytic domain-like"/>
    <property type="match status" value="1"/>
</dbReference>
<reference evidence="12" key="1">
    <citation type="submission" date="2020-05" db="EMBL/GenBank/DDBJ databases">
        <authorList>
            <person name="Zhu T."/>
            <person name="Keshari N."/>
            <person name="Lu X."/>
        </authorList>
    </citation>
    <scope>NUCLEOTIDE SEQUENCE</scope>
    <source>
        <strain evidence="12">NK1-12</strain>
    </source>
</reference>
<dbReference type="PROSITE" id="PS52029">
    <property type="entry name" value="LD_TPASE"/>
    <property type="match status" value="1"/>
</dbReference>
<comment type="similarity">
    <text evidence="2">Belongs to the YkuD family.</text>
</comment>
<accession>A0AA96WFV9</accession>
<evidence type="ECO:0000256" key="7">
    <source>
        <dbReference type="ARBA" id="ARBA00022984"/>
    </source>
</evidence>
<feature type="chain" id="PRO_5041733553" evidence="10">
    <location>
        <begin position="36"/>
        <end position="214"/>
    </location>
</feature>
<keyword evidence="3" id="KW-0328">Glycosyltransferase</keyword>
<evidence type="ECO:0000256" key="9">
    <source>
        <dbReference type="PROSITE-ProRule" id="PRU01373"/>
    </source>
</evidence>
<dbReference type="InterPro" id="IPR038063">
    <property type="entry name" value="Transpep_catalytic_dom"/>
</dbReference>
<evidence type="ECO:0000256" key="1">
    <source>
        <dbReference type="ARBA" id="ARBA00004752"/>
    </source>
</evidence>
<dbReference type="EMBL" id="CP053586">
    <property type="protein sequence ID" value="WNZ24433.1"/>
    <property type="molecule type" value="Genomic_DNA"/>
</dbReference>
<dbReference type="InterPro" id="IPR005490">
    <property type="entry name" value="LD_TPept_cat_dom"/>
</dbReference>
<keyword evidence="5" id="KW-0378">Hydrolase</keyword>
<feature type="active site" description="Proton donor/acceptor" evidence="9">
    <location>
        <position position="173"/>
    </location>
</feature>
<protein>
    <submittedName>
        <fullName evidence="12">L,D-transpeptidase</fullName>
    </submittedName>
</protein>
<feature type="signal peptide" evidence="10">
    <location>
        <begin position="1"/>
        <end position="35"/>
    </location>
</feature>
<gene>
    <name evidence="12" type="ORF">HJG54_17275</name>
</gene>